<accession>A0ABV0UXR0</accession>
<name>A0ABV0UXR0_9TELE</name>
<evidence type="ECO:0000313" key="3">
    <source>
        <dbReference type="Proteomes" id="UP001482620"/>
    </source>
</evidence>
<comment type="caution">
    <text evidence="2">The sequence shown here is derived from an EMBL/GenBank/DDBJ whole genome shotgun (WGS) entry which is preliminary data.</text>
</comment>
<feature type="compositionally biased region" description="Pro residues" evidence="1">
    <location>
        <begin position="43"/>
        <end position="56"/>
    </location>
</feature>
<feature type="region of interest" description="Disordered" evidence="1">
    <location>
        <begin position="38"/>
        <end position="62"/>
    </location>
</feature>
<dbReference type="EMBL" id="JAHRIQ010087633">
    <property type="protein sequence ID" value="MEQ2249977.1"/>
    <property type="molecule type" value="Genomic_DNA"/>
</dbReference>
<reference evidence="2 3" key="1">
    <citation type="submission" date="2021-06" db="EMBL/GenBank/DDBJ databases">
        <authorList>
            <person name="Palmer J.M."/>
        </authorList>
    </citation>
    <scope>NUCLEOTIDE SEQUENCE [LARGE SCALE GENOMIC DNA]</scope>
    <source>
        <strain evidence="3">if_2019</strain>
        <tissue evidence="2">Muscle</tissue>
    </source>
</reference>
<gene>
    <name evidence="2" type="ORF">ILYODFUR_035068</name>
</gene>
<evidence type="ECO:0000256" key="1">
    <source>
        <dbReference type="SAM" id="MobiDB-lite"/>
    </source>
</evidence>
<keyword evidence="3" id="KW-1185">Reference proteome</keyword>
<sequence>MTGVSVSLTNPCRSPMSAARVMPDDFPIPDNSQIFGRVVRTTSPPPDALLEEPPPAEGEGNTLQLSDLRENGQRSAGIQVSLLIHLKDPLELHPHVKTDSE</sequence>
<organism evidence="2 3">
    <name type="scientific">Ilyodon furcidens</name>
    <name type="common">goldbreast splitfin</name>
    <dbReference type="NCBI Taxonomy" id="33524"/>
    <lineage>
        <taxon>Eukaryota</taxon>
        <taxon>Metazoa</taxon>
        <taxon>Chordata</taxon>
        <taxon>Craniata</taxon>
        <taxon>Vertebrata</taxon>
        <taxon>Euteleostomi</taxon>
        <taxon>Actinopterygii</taxon>
        <taxon>Neopterygii</taxon>
        <taxon>Teleostei</taxon>
        <taxon>Neoteleostei</taxon>
        <taxon>Acanthomorphata</taxon>
        <taxon>Ovalentaria</taxon>
        <taxon>Atherinomorphae</taxon>
        <taxon>Cyprinodontiformes</taxon>
        <taxon>Goodeidae</taxon>
        <taxon>Ilyodon</taxon>
    </lineage>
</organism>
<evidence type="ECO:0000313" key="2">
    <source>
        <dbReference type="EMBL" id="MEQ2249977.1"/>
    </source>
</evidence>
<proteinExistence type="predicted"/>
<protein>
    <submittedName>
        <fullName evidence="2">Uncharacterized protein</fullName>
    </submittedName>
</protein>
<dbReference type="Proteomes" id="UP001482620">
    <property type="component" value="Unassembled WGS sequence"/>
</dbReference>